<sequence>MCSHDKISNWRDEDYDMEDRAWVELIEKMSPARRDRLIALLMEMQRRVERIKQGK</sequence>
<organism evidence="1 2">
    <name type="scientific">Acidithiobacillus sulfurivorans</name>
    <dbReference type="NCBI Taxonomy" id="1958756"/>
    <lineage>
        <taxon>Bacteria</taxon>
        <taxon>Pseudomonadati</taxon>
        <taxon>Pseudomonadota</taxon>
        <taxon>Acidithiobacillia</taxon>
        <taxon>Acidithiobacillales</taxon>
        <taxon>Acidithiobacillaceae</taxon>
        <taxon>Acidithiobacillus</taxon>
    </lineage>
</organism>
<gene>
    <name evidence="1" type="ORF">HAP95_16230</name>
</gene>
<evidence type="ECO:0000313" key="2">
    <source>
        <dbReference type="Proteomes" id="UP000755654"/>
    </source>
</evidence>
<dbReference type="Proteomes" id="UP000755654">
    <property type="component" value="Unassembled WGS sequence"/>
</dbReference>
<dbReference type="RefSeq" id="WP_215885161.1">
    <property type="nucleotide sequence ID" value="NZ_JAAOMP010000171.1"/>
</dbReference>
<keyword evidence="2" id="KW-1185">Reference proteome</keyword>
<evidence type="ECO:0000313" key="1">
    <source>
        <dbReference type="EMBL" id="MBU2761679.1"/>
    </source>
</evidence>
<accession>A0ABS6A2L8</accession>
<protein>
    <recommendedName>
        <fullName evidence="3">Transcriptional regulator</fullName>
    </recommendedName>
</protein>
<dbReference type="EMBL" id="JAAOMP010000171">
    <property type="protein sequence ID" value="MBU2761679.1"/>
    <property type="molecule type" value="Genomic_DNA"/>
</dbReference>
<proteinExistence type="predicted"/>
<comment type="caution">
    <text evidence="1">The sequence shown here is derived from an EMBL/GenBank/DDBJ whole genome shotgun (WGS) entry which is preliminary data.</text>
</comment>
<evidence type="ECO:0008006" key="3">
    <source>
        <dbReference type="Google" id="ProtNLM"/>
    </source>
</evidence>
<reference evidence="1 2" key="1">
    <citation type="journal article" date="2021" name="ISME J.">
        <title>Genomic evolution of the class Acidithiobacillia: deep-branching Proteobacteria living in extreme acidic conditions.</title>
        <authorList>
            <person name="Moya-Beltran A."/>
            <person name="Beard S."/>
            <person name="Rojas-Villalobos C."/>
            <person name="Issotta F."/>
            <person name="Gallardo Y."/>
            <person name="Ulloa R."/>
            <person name="Giaveno A."/>
            <person name="Degli Esposti M."/>
            <person name="Johnson D.B."/>
            <person name="Quatrini R."/>
        </authorList>
    </citation>
    <scope>NUCLEOTIDE SEQUENCE [LARGE SCALE GENOMIC DNA]</scope>
    <source>
        <strain evidence="1 2">RW2</strain>
    </source>
</reference>
<name>A0ABS6A2L8_9PROT</name>